<dbReference type="EMBL" id="AP025732">
    <property type="protein sequence ID" value="BDI16958.1"/>
    <property type="molecule type" value="Genomic_DNA"/>
</dbReference>
<gene>
    <name evidence="1" type="ORF">ANSO36C_27600</name>
</gene>
<protein>
    <recommendedName>
        <fullName evidence="3">Transposase</fullName>
    </recommendedName>
</protein>
<evidence type="ECO:0000313" key="2">
    <source>
        <dbReference type="Proteomes" id="UP001055453"/>
    </source>
</evidence>
<organism evidence="1 2">
    <name type="scientific">Nostoc cf. commune SO-36</name>
    <dbReference type="NCBI Taxonomy" id="449208"/>
    <lineage>
        <taxon>Bacteria</taxon>
        <taxon>Bacillati</taxon>
        <taxon>Cyanobacteriota</taxon>
        <taxon>Cyanophyceae</taxon>
        <taxon>Nostocales</taxon>
        <taxon>Nostocaceae</taxon>
        <taxon>Nostoc</taxon>
    </lineage>
</organism>
<evidence type="ECO:0000313" key="1">
    <source>
        <dbReference type="EMBL" id="BDI16958.1"/>
    </source>
</evidence>
<dbReference type="Proteomes" id="UP001055453">
    <property type="component" value="Chromosome"/>
</dbReference>
<name>A0ABN6Q0Z0_NOSCO</name>
<evidence type="ECO:0008006" key="3">
    <source>
        <dbReference type="Google" id="ProtNLM"/>
    </source>
</evidence>
<sequence length="56" mass="6624">MLIKHSLNNHEEVYEEKLFQTDNLSSHTPSITVNLYDTNIIKSQDFRRNQSVLSQF</sequence>
<keyword evidence="2" id="KW-1185">Reference proteome</keyword>
<accession>A0ABN6Q0Z0</accession>
<proteinExistence type="predicted"/>
<reference evidence="1" key="1">
    <citation type="submission" date="2022-04" db="EMBL/GenBank/DDBJ databases">
        <title>Complete genome sequence of a cyanobacterium, Nostoc sp. SO-36, isolated in Antarctica.</title>
        <authorList>
            <person name="Kanesaki Y."/>
            <person name="Effendi D."/>
            <person name="Sakamoto T."/>
            <person name="Ohtani S."/>
            <person name="Awai K."/>
        </authorList>
    </citation>
    <scope>NUCLEOTIDE SEQUENCE</scope>
    <source>
        <strain evidence="1">SO-36</strain>
    </source>
</reference>